<gene>
    <name evidence="3" type="ORF">D1006_39525</name>
</gene>
<protein>
    <submittedName>
        <fullName evidence="3">DUF3300 domain-containing protein</fullName>
    </submittedName>
</protein>
<evidence type="ECO:0000313" key="4">
    <source>
        <dbReference type="Proteomes" id="UP000289650"/>
    </source>
</evidence>
<feature type="compositionally biased region" description="Gly residues" evidence="1">
    <location>
        <begin position="394"/>
        <end position="404"/>
    </location>
</feature>
<sequence>MQLFTGTRCLLVLCAALAGTSTAIFLTFAMPSTAFAQSHAKMSNQQLDSLTAPIALYPDALLAQVLMAATFPQEVQAAAAWSRANAQMQGDNAVRAVASQPWDPSVQSLVAFPQVLVTMDSKPEWVEQLGNAFLANPGDVMDSVQRLRKQAQHAGNLKSTDQQRVIVEQSTIQIVPANLRVVYVPAYNPTVVYGAWPYPAWPPVYIPPPPGYAIAGAFATGLAFGAGIAVANSLWGGFNWNSRTVNVNVNNFNSINVNHRLNVNGSTTAWNRNALNVSNATRNMQLDQYRGREASREQAMQTLQARTGESFGGSATQRLQGIQHGGSADRSNWASSARNINRDNALRDAGDGNAARQQMQRGLASRNTLASNENMTRSARGERVEPGRSSSGGFEQGRSGGGAFGSERRGGGGRTAGGLGGGGFERRR</sequence>
<feature type="signal peptide" evidence="2">
    <location>
        <begin position="1"/>
        <end position="36"/>
    </location>
</feature>
<dbReference type="InterPro" id="IPR021728">
    <property type="entry name" value="DUF3300"/>
</dbReference>
<keyword evidence="2" id="KW-0732">Signal</keyword>
<dbReference type="PANTHER" id="PTHR40269:SF1">
    <property type="entry name" value="OUTER MEMBRANE PROTEIN"/>
    <property type="match status" value="1"/>
</dbReference>
<accession>A0A4Q2A5T1</accession>
<proteinExistence type="predicted"/>
<dbReference type="Pfam" id="PF11737">
    <property type="entry name" value="DUF3300"/>
    <property type="match status" value="1"/>
</dbReference>
<feature type="chain" id="PRO_5020469203" evidence="2">
    <location>
        <begin position="37"/>
        <end position="428"/>
    </location>
</feature>
<reference evidence="3 4" key="1">
    <citation type="submission" date="2018-08" db="EMBL/GenBank/DDBJ databases">
        <title>Mountain-cultivated ginseng endophyte, Burkholderia stabilis and its activity against ginseng root rot disease.</title>
        <authorList>
            <person name="Tapan Kumar M."/>
            <person name="Bae H."/>
            <person name="Shanmugam G."/>
            <person name="Jeon J."/>
        </authorList>
    </citation>
    <scope>NUCLEOTIDE SEQUENCE [LARGE SCALE GENOMIC DNA]</scope>
    <source>
        <strain evidence="3 4">EB159</strain>
    </source>
</reference>
<dbReference type="RefSeq" id="WP_129518533.1">
    <property type="nucleotide sequence ID" value="NZ_QWEX01000004.1"/>
</dbReference>
<dbReference type="AlphaFoldDB" id="A0A4Q2A5T1"/>
<dbReference type="PANTHER" id="PTHR40269">
    <property type="entry name" value="OUTER MEMBRANE PROTEIN-RELATED"/>
    <property type="match status" value="1"/>
</dbReference>
<name>A0A4Q2A5T1_9BURK</name>
<dbReference type="OrthoDB" id="197257at2"/>
<organism evidence="3 4">
    <name type="scientific">Burkholderia stabilis</name>
    <dbReference type="NCBI Taxonomy" id="95485"/>
    <lineage>
        <taxon>Bacteria</taxon>
        <taxon>Pseudomonadati</taxon>
        <taxon>Pseudomonadota</taxon>
        <taxon>Betaproteobacteria</taxon>
        <taxon>Burkholderiales</taxon>
        <taxon>Burkholderiaceae</taxon>
        <taxon>Burkholderia</taxon>
        <taxon>Burkholderia cepacia complex</taxon>
    </lineage>
</organism>
<feature type="region of interest" description="Disordered" evidence="1">
    <location>
        <begin position="344"/>
        <end position="428"/>
    </location>
</feature>
<evidence type="ECO:0000313" key="3">
    <source>
        <dbReference type="EMBL" id="RXV64438.1"/>
    </source>
</evidence>
<evidence type="ECO:0000256" key="2">
    <source>
        <dbReference type="SAM" id="SignalP"/>
    </source>
</evidence>
<dbReference type="Proteomes" id="UP000289650">
    <property type="component" value="Unassembled WGS sequence"/>
</dbReference>
<feature type="compositionally biased region" description="Gly residues" evidence="1">
    <location>
        <begin position="412"/>
        <end position="428"/>
    </location>
</feature>
<dbReference type="EMBL" id="QWEX01000004">
    <property type="protein sequence ID" value="RXV64438.1"/>
    <property type="molecule type" value="Genomic_DNA"/>
</dbReference>
<feature type="compositionally biased region" description="Polar residues" evidence="1">
    <location>
        <begin position="355"/>
        <end position="377"/>
    </location>
</feature>
<comment type="caution">
    <text evidence="3">The sequence shown here is derived from an EMBL/GenBank/DDBJ whole genome shotgun (WGS) entry which is preliminary data.</text>
</comment>
<evidence type="ECO:0000256" key="1">
    <source>
        <dbReference type="SAM" id="MobiDB-lite"/>
    </source>
</evidence>